<evidence type="ECO:0000313" key="10">
    <source>
        <dbReference type="EMBL" id="VDO89992.1"/>
    </source>
</evidence>
<evidence type="ECO:0000256" key="1">
    <source>
        <dbReference type="ARBA" id="ARBA00004123"/>
    </source>
</evidence>
<feature type="repeat" description="WD" evidence="8">
    <location>
        <begin position="166"/>
        <end position="207"/>
    </location>
</feature>
<keyword evidence="4 8" id="KW-0853">WD repeat</keyword>
<evidence type="ECO:0000256" key="5">
    <source>
        <dbReference type="ARBA" id="ARBA00022737"/>
    </source>
</evidence>
<evidence type="ECO:0000313" key="11">
    <source>
        <dbReference type="Proteomes" id="UP000050761"/>
    </source>
</evidence>
<name>A0A183FUG5_HELPZ</name>
<evidence type="ECO:0000256" key="7">
    <source>
        <dbReference type="ARBA" id="ARBA00040954"/>
    </source>
</evidence>
<dbReference type="CDD" id="cd00200">
    <property type="entry name" value="WD40"/>
    <property type="match status" value="1"/>
</dbReference>
<dbReference type="Pfam" id="PF00400">
    <property type="entry name" value="WD40"/>
    <property type="match status" value="5"/>
</dbReference>
<evidence type="ECO:0000256" key="6">
    <source>
        <dbReference type="ARBA" id="ARBA00023242"/>
    </source>
</evidence>
<keyword evidence="3" id="KW-0963">Cytoplasm</keyword>
<protein>
    <recommendedName>
        <fullName evidence="7">WD repeat-containing protein 37</fullName>
    </recommendedName>
</protein>
<evidence type="ECO:0000256" key="2">
    <source>
        <dbReference type="ARBA" id="ARBA00004496"/>
    </source>
</evidence>
<dbReference type="InterPro" id="IPR015943">
    <property type="entry name" value="WD40/YVTN_repeat-like_dom_sf"/>
</dbReference>
<accession>A0A3P8D108</accession>
<dbReference type="PRINTS" id="PR00320">
    <property type="entry name" value="GPROTEINBRPT"/>
</dbReference>
<dbReference type="PROSITE" id="PS50082">
    <property type="entry name" value="WD_REPEATS_2"/>
    <property type="match status" value="4"/>
</dbReference>
<dbReference type="SMART" id="SM00320">
    <property type="entry name" value="WD40"/>
    <property type="match status" value="5"/>
</dbReference>
<dbReference type="GO" id="GO:0005634">
    <property type="term" value="C:nucleus"/>
    <property type="evidence" value="ECO:0007669"/>
    <property type="project" value="UniProtKB-SubCell"/>
</dbReference>
<keyword evidence="5" id="KW-0677">Repeat</keyword>
<organism evidence="11 12">
    <name type="scientific">Heligmosomoides polygyrus</name>
    <name type="common">Parasitic roundworm</name>
    <dbReference type="NCBI Taxonomy" id="6339"/>
    <lineage>
        <taxon>Eukaryota</taxon>
        <taxon>Metazoa</taxon>
        <taxon>Ecdysozoa</taxon>
        <taxon>Nematoda</taxon>
        <taxon>Chromadorea</taxon>
        <taxon>Rhabditida</taxon>
        <taxon>Rhabditina</taxon>
        <taxon>Rhabditomorpha</taxon>
        <taxon>Strongyloidea</taxon>
        <taxon>Heligmosomidae</taxon>
        <taxon>Heligmosomoides</taxon>
    </lineage>
</organism>
<dbReference type="Proteomes" id="UP000050761">
    <property type="component" value="Unassembled WGS sequence"/>
</dbReference>
<keyword evidence="6" id="KW-0539">Nucleus</keyword>
<feature type="region of interest" description="Disordered" evidence="9">
    <location>
        <begin position="125"/>
        <end position="153"/>
    </location>
</feature>
<dbReference type="InterPro" id="IPR020472">
    <property type="entry name" value="WD40_PAC1"/>
</dbReference>
<evidence type="ECO:0000256" key="3">
    <source>
        <dbReference type="ARBA" id="ARBA00022490"/>
    </source>
</evidence>
<dbReference type="OrthoDB" id="5835392at2759"/>
<accession>A0A183FUG5</accession>
<feature type="compositionally biased region" description="Polar residues" evidence="9">
    <location>
        <begin position="140"/>
        <end position="153"/>
    </location>
</feature>
<dbReference type="SUPFAM" id="SSF50978">
    <property type="entry name" value="WD40 repeat-like"/>
    <property type="match status" value="1"/>
</dbReference>
<dbReference type="PANTHER" id="PTHR19855">
    <property type="entry name" value="WD40 REPEAT PROTEIN 12, 37"/>
    <property type="match status" value="1"/>
</dbReference>
<feature type="repeat" description="WD" evidence="8">
    <location>
        <begin position="208"/>
        <end position="242"/>
    </location>
</feature>
<dbReference type="WBParaSite" id="HPBE_0001182901-mRNA-1">
    <property type="protein sequence ID" value="HPBE_0001182901-mRNA-1"/>
    <property type="gene ID" value="HPBE_0001182901"/>
</dbReference>
<dbReference type="GO" id="GO:0005737">
    <property type="term" value="C:cytoplasm"/>
    <property type="evidence" value="ECO:0007669"/>
    <property type="project" value="UniProtKB-SubCell"/>
</dbReference>
<dbReference type="AlphaFoldDB" id="A0A183FUG5"/>
<dbReference type="Gene3D" id="2.130.10.10">
    <property type="entry name" value="YVTN repeat-like/Quinoprotein amine dehydrogenase"/>
    <property type="match status" value="2"/>
</dbReference>
<comment type="subcellular location">
    <subcellularLocation>
        <location evidence="2">Cytoplasm</location>
    </subcellularLocation>
    <subcellularLocation>
        <location evidence="1">Nucleus</location>
    </subcellularLocation>
</comment>
<evidence type="ECO:0000313" key="12">
    <source>
        <dbReference type="WBParaSite" id="HPBE_0001182901-mRNA-1"/>
    </source>
</evidence>
<evidence type="ECO:0000256" key="9">
    <source>
        <dbReference type="SAM" id="MobiDB-lite"/>
    </source>
</evidence>
<evidence type="ECO:0000256" key="8">
    <source>
        <dbReference type="PROSITE-ProRule" id="PRU00221"/>
    </source>
</evidence>
<dbReference type="EMBL" id="UZAH01027247">
    <property type="protein sequence ID" value="VDO89992.1"/>
    <property type="molecule type" value="Genomic_DNA"/>
</dbReference>
<dbReference type="InterPro" id="IPR036322">
    <property type="entry name" value="WD40_repeat_dom_sf"/>
</dbReference>
<feature type="repeat" description="WD" evidence="8">
    <location>
        <begin position="251"/>
        <end position="280"/>
    </location>
</feature>
<gene>
    <name evidence="10" type="ORF">HPBE_LOCUS11830</name>
</gene>
<proteinExistence type="predicted"/>
<feature type="repeat" description="WD" evidence="8">
    <location>
        <begin position="36"/>
        <end position="77"/>
    </location>
</feature>
<reference evidence="12" key="2">
    <citation type="submission" date="2019-09" db="UniProtKB">
        <authorList>
            <consortium name="WormBaseParasite"/>
        </authorList>
    </citation>
    <scope>IDENTIFICATION</scope>
</reference>
<dbReference type="PANTHER" id="PTHR19855:SF12">
    <property type="entry name" value="WD REPEAT-CONTAINING PROTEIN 37"/>
    <property type="match status" value="1"/>
</dbReference>
<evidence type="ECO:0000256" key="4">
    <source>
        <dbReference type="ARBA" id="ARBA00022574"/>
    </source>
</evidence>
<reference evidence="10 11" key="1">
    <citation type="submission" date="2018-11" db="EMBL/GenBank/DDBJ databases">
        <authorList>
            <consortium name="Pathogen Informatics"/>
        </authorList>
    </citation>
    <scope>NUCLEOTIDE SEQUENCE [LARGE SCALE GENOMIC DNA]</scope>
</reference>
<keyword evidence="11" id="KW-1185">Reference proteome</keyword>
<sequence>MHVGQKLRTALRGPPGRLVFKVGGSDGERFRLSRRFEGHRDGVWHVTADSLRSICASASADQTARIWSLNSGKCLYTYTGHSGSVNCVAFAPLPDSQTGGELTVATASGDESAHIWKVAIGPQAVLSSDDDDDDKAPVESTGTECESSAPTSNVEGARVKSALMRLTGHTGVVIGCDWLAGGSQLITASWDRTANIYDVERGEVLNILSGHELELNHCSAHPSQKLVVTSSKDSTFRLWDFRETIQSVAVFQGHQDSVSSVAFSTGDRIVSGSDDRTVKVHCIPFFGHFLSRPMGMYARVFKDCGLVFCETYSRPKLLFFRVKIKHQWSAGIGLGLTTGLNFDHESTLWIDTLSPSNAASV</sequence>
<dbReference type="InterPro" id="IPR001680">
    <property type="entry name" value="WD40_rpt"/>
</dbReference>
<dbReference type="PROSITE" id="PS50294">
    <property type="entry name" value="WD_REPEATS_REGION"/>
    <property type="match status" value="2"/>
</dbReference>